<dbReference type="InterPro" id="IPR008538">
    <property type="entry name" value="Uma2"/>
</dbReference>
<proteinExistence type="predicted"/>
<dbReference type="InterPro" id="IPR012296">
    <property type="entry name" value="Nuclease_put_TT1808"/>
</dbReference>
<protein>
    <submittedName>
        <fullName evidence="2">Uma2 family endonuclease</fullName>
    </submittedName>
</protein>
<dbReference type="Proteomes" id="UP001204953">
    <property type="component" value="Unassembled WGS sequence"/>
</dbReference>
<dbReference type="PANTHER" id="PTHR33352:SF3">
    <property type="entry name" value="SLR1612 PROTEIN"/>
    <property type="match status" value="1"/>
</dbReference>
<sequence>MLNYNLLYCLPSSEELPDSDETPVDNQLQHLIPGLLEAILALLWANRGDWYFGVDMGIYANPNEAAIVPDGFLSLGVHRFIDEDLRLSYVLWEEKVLPRLVLEVVSQTYRGEYTKNKEDYRELGILYYIIYNPRRRRQPPLEVYQLIDDEYQLLSGNPVWLAEIGLGIGRERGTYQGITREWLYWYDENGQRFSTPEERISAAEMRAISAERRAEILAERLRLLGINPDDLS</sequence>
<dbReference type="GO" id="GO:0004519">
    <property type="term" value="F:endonuclease activity"/>
    <property type="evidence" value="ECO:0007669"/>
    <property type="project" value="UniProtKB-KW"/>
</dbReference>
<keyword evidence="2" id="KW-0378">Hydrolase</keyword>
<gene>
    <name evidence="2" type="ORF">NJ959_03135</name>
</gene>
<dbReference type="InterPro" id="IPR011335">
    <property type="entry name" value="Restrct_endonuc-II-like"/>
</dbReference>
<dbReference type="RefSeq" id="WP_254010282.1">
    <property type="nucleotide sequence ID" value="NZ_JAMZMM010000015.1"/>
</dbReference>
<dbReference type="PANTHER" id="PTHR33352">
    <property type="entry name" value="SLR1095 PROTEIN"/>
    <property type="match status" value="1"/>
</dbReference>
<dbReference type="Gene3D" id="3.90.1570.10">
    <property type="entry name" value="tt1808, chain A"/>
    <property type="match status" value="1"/>
</dbReference>
<organism evidence="2 3">
    <name type="scientific">Limnofasciculus baicalensis BBK-W-15</name>
    <dbReference type="NCBI Taxonomy" id="2699891"/>
    <lineage>
        <taxon>Bacteria</taxon>
        <taxon>Bacillati</taxon>
        <taxon>Cyanobacteriota</taxon>
        <taxon>Cyanophyceae</taxon>
        <taxon>Coleofasciculales</taxon>
        <taxon>Coleofasciculaceae</taxon>
        <taxon>Limnofasciculus</taxon>
        <taxon>Limnofasciculus baicalensis</taxon>
    </lineage>
</organism>
<reference evidence="2" key="1">
    <citation type="submission" date="2022-06" db="EMBL/GenBank/DDBJ databases">
        <title>New cyanobacteria of genus Symplocastrum in benthos of Lake Baikal.</title>
        <authorList>
            <person name="Sorokovikova E."/>
            <person name="Tikhonova I."/>
            <person name="Krasnopeev A."/>
            <person name="Evseev P."/>
            <person name="Gladkikh A."/>
            <person name="Belykh O."/>
        </authorList>
    </citation>
    <scope>NUCLEOTIDE SEQUENCE</scope>
    <source>
        <strain evidence="2">BBK-W-15</strain>
    </source>
</reference>
<dbReference type="AlphaFoldDB" id="A0AAE3GP34"/>
<comment type="caution">
    <text evidence="2">The sequence shown here is derived from an EMBL/GenBank/DDBJ whole genome shotgun (WGS) entry which is preliminary data.</text>
</comment>
<keyword evidence="3" id="KW-1185">Reference proteome</keyword>
<dbReference type="EMBL" id="JAMZMM010000015">
    <property type="protein sequence ID" value="MCP2727467.1"/>
    <property type="molecule type" value="Genomic_DNA"/>
</dbReference>
<evidence type="ECO:0000259" key="1">
    <source>
        <dbReference type="Pfam" id="PF05685"/>
    </source>
</evidence>
<dbReference type="Pfam" id="PF05685">
    <property type="entry name" value="Uma2"/>
    <property type="match status" value="1"/>
</dbReference>
<feature type="domain" description="Putative restriction endonuclease" evidence="1">
    <location>
        <begin position="32"/>
        <end position="156"/>
    </location>
</feature>
<name>A0AAE3GP34_9CYAN</name>
<evidence type="ECO:0000313" key="2">
    <source>
        <dbReference type="EMBL" id="MCP2727467.1"/>
    </source>
</evidence>
<accession>A0AAE3GP34</accession>
<evidence type="ECO:0000313" key="3">
    <source>
        <dbReference type="Proteomes" id="UP001204953"/>
    </source>
</evidence>
<dbReference type="SUPFAM" id="SSF52980">
    <property type="entry name" value="Restriction endonuclease-like"/>
    <property type="match status" value="1"/>
</dbReference>
<keyword evidence="2" id="KW-0255">Endonuclease</keyword>
<dbReference type="CDD" id="cd06260">
    <property type="entry name" value="DUF820-like"/>
    <property type="match status" value="1"/>
</dbReference>
<keyword evidence="2" id="KW-0540">Nuclease</keyword>